<reference evidence="2" key="1">
    <citation type="journal article" date="2017" name="Proc. Natl. Acad. Sci. U.S.A.">
        <title>Simulation of Deepwater Horizon oil plume reveals substrate specialization within a complex community of hydrocarbon-degraders.</title>
        <authorList>
            <person name="Hu P."/>
            <person name="Dubinsky E.A."/>
            <person name="Probst A.J."/>
            <person name="Wang J."/>
            <person name="Sieber C.M.K."/>
            <person name="Tom L.M."/>
            <person name="Gardinali P."/>
            <person name="Banfield J.F."/>
            <person name="Atlas R.M."/>
            <person name="Andersen G.L."/>
        </authorList>
    </citation>
    <scope>NUCLEOTIDE SEQUENCE [LARGE SCALE GENOMIC DNA]</scope>
</reference>
<protein>
    <submittedName>
        <fullName evidence="1">Uncharacterized protein</fullName>
    </submittedName>
</protein>
<dbReference type="AlphaFoldDB" id="A0A1Y5FA06"/>
<dbReference type="Proteomes" id="UP000196531">
    <property type="component" value="Unassembled WGS sequence"/>
</dbReference>
<dbReference type="EMBL" id="MAAO01000010">
    <property type="protein sequence ID" value="OUR94818.1"/>
    <property type="molecule type" value="Genomic_DNA"/>
</dbReference>
<evidence type="ECO:0000313" key="1">
    <source>
        <dbReference type="EMBL" id="OUR94818.1"/>
    </source>
</evidence>
<name>A0A1Y5FA06_9BACT</name>
<organism evidence="1 2">
    <name type="scientific">Halobacteriovorax marinus</name>
    <dbReference type="NCBI Taxonomy" id="97084"/>
    <lineage>
        <taxon>Bacteria</taxon>
        <taxon>Pseudomonadati</taxon>
        <taxon>Bdellovibrionota</taxon>
        <taxon>Bacteriovoracia</taxon>
        <taxon>Bacteriovoracales</taxon>
        <taxon>Halobacteriovoraceae</taxon>
        <taxon>Halobacteriovorax</taxon>
    </lineage>
</organism>
<comment type="caution">
    <text evidence="1">The sequence shown here is derived from an EMBL/GenBank/DDBJ whole genome shotgun (WGS) entry which is preliminary data.</text>
</comment>
<evidence type="ECO:0000313" key="2">
    <source>
        <dbReference type="Proteomes" id="UP000196531"/>
    </source>
</evidence>
<gene>
    <name evidence="1" type="ORF">A9Q84_17055</name>
</gene>
<proteinExistence type="predicted"/>
<accession>A0A1Y5FA06</accession>
<sequence length="228" mass="25748">MNIRILLPALAALSPLVNGLELNGVQGEYVSSIRVQAKVENSSTSISTEDTDQKKLILNYLKIAKENQECAFIEVRSLVELNKEQLIQEKLSEIIQAYEDIALHPVTLAEFKISNLYLKRQYVFDELDAGSGNLESILESGGAHIRSKYSIHIETANQNPKSNYYQRIDQEGYIIPNGKKCYFASNESILVAIGNILKQYKSDLLEGEESNQLFNDELDDSNIKRLNF</sequence>